<protein>
    <recommendedName>
        <fullName evidence="4">VanZ-like domain-containing protein</fullName>
    </recommendedName>
</protein>
<proteinExistence type="predicted"/>
<keyword evidence="1" id="KW-0472">Membrane</keyword>
<dbReference type="RefSeq" id="WP_344201398.1">
    <property type="nucleotide sequence ID" value="NZ_BAAAME010000004.1"/>
</dbReference>
<keyword evidence="3" id="KW-1185">Reference proteome</keyword>
<name>A0ABN2JWV5_9ACTN</name>
<feature type="transmembrane region" description="Helical" evidence="1">
    <location>
        <begin position="108"/>
        <end position="126"/>
    </location>
</feature>
<dbReference type="Pfam" id="PF09997">
    <property type="entry name" value="DUF2238"/>
    <property type="match status" value="1"/>
</dbReference>
<feature type="transmembrane region" description="Helical" evidence="1">
    <location>
        <begin position="138"/>
        <end position="157"/>
    </location>
</feature>
<evidence type="ECO:0000256" key="1">
    <source>
        <dbReference type="SAM" id="Phobius"/>
    </source>
</evidence>
<keyword evidence="1" id="KW-1133">Transmembrane helix</keyword>
<reference evidence="2 3" key="1">
    <citation type="journal article" date="2019" name="Int. J. Syst. Evol. Microbiol.">
        <title>The Global Catalogue of Microorganisms (GCM) 10K type strain sequencing project: providing services to taxonomists for standard genome sequencing and annotation.</title>
        <authorList>
            <consortium name="The Broad Institute Genomics Platform"/>
            <consortium name="The Broad Institute Genome Sequencing Center for Infectious Disease"/>
            <person name="Wu L."/>
            <person name="Ma J."/>
        </authorList>
    </citation>
    <scope>NUCLEOTIDE SEQUENCE [LARGE SCALE GENOMIC DNA]</scope>
    <source>
        <strain evidence="2 3">JCM 13518</strain>
    </source>
</reference>
<gene>
    <name evidence="2" type="ORF">GCM10009710_22360</name>
</gene>
<sequence>MDSDLVPRSRFDSTVRQLDIAAKAILLVLLLGALIAPDLGNMQDKGAWWRAVGYPALAFTLPLLWALYWRERMSFPWLADLCITIPCFSDILGNRLDLYDQIWWFDDWMHFMNTGLLVVAVLLLTMDRRATRAAVLERSLAFGVTAALAWEIAEYFAFLHRWDALPNRLYEDTLGDLFLGTMGSIVAGLLVHRAWKQGRLEHIAPAVRIARTDD</sequence>
<feature type="transmembrane region" description="Helical" evidence="1">
    <location>
        <begin position="20"/>
        <end position="39"/>
    </location>
</feature>
<accession>A0ABN2JWV5</accession>
<dbReference type="Proteomes" id="UP001501057">
    <property type="component" value="Unassembled WGS sequence"/>
</dbReference>
<feature type="transmembrane region" description="Helical" evidence="1">
    <location>
        <begin position="51"/>
        <end position="69"/>
    </location>
</feature>
<keyword evidence="1" id="KW-0812">Transmembrane</keyword>
<evidence type="ECO:0000313" key="3">
    <source>
        <dbReference type="Proteomes" id="UP001501057"/>
    </source>
</evidence>
<evidence type="ECO:0008006" key="4">
    <source>
        <dbReference type="Google" id="ProtNLM"/>
    </source>
</evidence>
<comment type="caution">
    <text evidence="2">The sequence shown here is derived from an EMBL/GenBank/DDBJ whole genome shotgun (WGS) entry which is preliminary data.</text>
</comment>
<dbReference type="EMBL" id="BAAAME010000004">
    <property type="protein sequence ID" value="GAA1741723.1"/>
    <property type="molecule type" value="Genomic_DNA"/>
</dbReference>
<evidence type="ECO:0000313" key="2">
    <source>
        <dbReference type="EMBL" id="GAA1741723.1"/>
    </source>
</evidence>
<feature type="transmembrane region" description="Helical" evidence="1">
    <location>
        <begin position="177"/>
        <end position="195"/>
    </location>
</feature>
<dbReference type="InterPro" id="IPR014509">
    <property type="entry name" value="YjdF-like"/>
</dbReference>
<organism evidence="2 3">
    <name type="scientific">Aeromicrobium alkaliterrae</name>
    <dbReference type="NCBI Taxonomy" id="302168"/>
    <lineage>
        <taxon>Bacteria</taxon>
        <taxon>Bacillati</taxon>
        <taxon>Actinomycetota</taxon>
        <taxon>Actinomycetes</taxon>
        <taxon>Propionibacteriales</taxon>
        <taxon>Nocardioidaceae</taxon>
        <taxon>Aeromicrobium</taxon>
    </lineage>
</organism>